<evidence type="ECO:0000313" key="8">
    <source>
        <dbReference type="Proteomes" id="UP000237947"/>
    </source>
</evidence>
<dbReference type="GO" id="GO:0016020">
    <property type="term" value="C:membrane"/>
    <property type="evidence" value="ECO:0007669"/>
    <property type="project" value="UniProtKB-SubCell"/>
</dbReference>
<organism evidence="7 8">
    <name type="scientific">Fastidiosipila sanguinis</name>
    <dbReference type="NCBI Taxonomy" id="236753"/>
    <lineage>
        <taxon>Bacteria</taxon>
        <taxon>Bacillati</taxon>
        <taxon>Bacillota</taxon>
        <taxon>Clostridia</taxon>
        <taxon>Eubacteriales</taxon>
        <taxon>Oscillospiraceae</taxon>
        <taxon>Fastidiosipila</taxon>
    </lineage>
</organism>
<evidence type="ECO:0000256" key="4">
    <source>
        <dbReference type="ARBA" id="ARBA00023136"/>
    </source>
</evidence>
<sequence length="265" mass="30405">MKNDKLSRLIKYEFKNLLGSWYIPMLGVVFPIFLALVIGNQVISEVKSMSNFIDPKEVSTGISLGFLQVIPMASIFMGHSALYSQELENKILLRLKLFSFKQKEILISKMLSQLGFLLLAFIIYFIATYVGLGWEVYSLAGTLKFFALVLIECAILFTMAHAIANIFKKFGVTYAITMVLYFFMLFFSGMMGLSVDKFPSQIRWISKLLPFTYFANEDILKLWKNTSYNYIPLIQSLIFMGSISVLLLVLGNYLNKNRKQNVKMR</sequence>
<proteinExistence type="predicted"/>
<keyword evidence="8" id="KW-1185">Reference proteome</keyword>
<dbReference type="KEGG" id="fsa:C5Q98_04870"/>
<evidence type="ECO:0000256" key="2">
    <source>
        <dbReference type="ARBA" id="ARBA00022692"/>
    </source>
</evidence>
<dbReference type="RefSeq" id="WP_106012546.1">
    <property type="nucleotide sequence ID" value="NZ_CP027226.1"/>
</dbReference>
<feature type="domain" description="ABC-2 type transporter transmembrane" evidence="6">
    <location>
        <begin position="7"/>
        <end position="215"/>
    </location>
</feature>
<evidence type="ECO:0000259" key="6">
    <source>
        <dbReference type="Pfam" id="PF01061"/>
    </source>
</evidence>
<dbReference type="EMBL" id="CP027226">
    <property type="protein sequence ID" value="AVM42592.1"/>
    <property type="molecule type" value="Genomic_DNA"/>
</dbReference>
<dbReference type="Proteomes" id="UP000237947">
    <property type="component" value="Chromosome"/>
</dbReference>
<evidence type="ECO:0000256" key="5">
    <source>
        <dbReference type="SAM" id="Phobius"/>
    </source>
</evidence>
<evidence type="ECO:0000313" key="7">
    <source>
        <dbReference type="EMBL" id="AVM42592.1"/>
    </source>
</evidence>
<accession>A0A2S0KNH8</accession>
<dbReference type="OrthoDB" id="9797193at2"/>
<evidence type="ECO:0000256" key="3">
    <source>
        <dbReference type="ARBA" id="ARBA00022989"/>
    </source>
</evidence>
<feature type="transmembrane region" description="Helical" evidence="5">
    <location>
        <begin position="105"/>
        <end position="130"/>
    </location>
</feature>
<protein>
    <recommendedName>
        <fullName evidence="6">ABC-2 type transporter transmembrane domain-containing protein</fullName>
    </recommendedName>
</protein>
<dbReference type="Pfam" id="PF01061">
    <property type="entry name" value="ABC2_membrane"/>
    <property type="match status" value="1"/>
</dbReference>
<gene>
    <name evidence="7" type="ORF">C5Q98_04870</name>
</gene>
<feature type="transmembrane region" description="Helical" evidence="5">
    <location>
        <begin position="230"/>
        <end position="255"/>
    </location>
</feature>
<feature type="transmembrane region" description="Helical" evidence="5">
    <location>
        <begin position="63"/>
        <end position="84"/>
    </location>
</feature>
<dbReference type="GO" id="GO:0140359">
    <property type="term" value="F:ABC-type transporter activity"/>
    <property type="evidence" value="ECO:0007669"/>
    <property type="project" value="InterPro"/>
</dbReference>
<comment type="subcellular location">
    <subcellularLocation>
        <location evidence="1">Membrane</location>
        <topology evidence="1">Multi-pass membrane protein</topology>
    </subcellularLocation>
</comment>
<feature type="transmembrane region" description="Helical" evidence="5">
    <location>
        <begin position="21"/>
        <end position="43"/>
    </location>
</feature>
<keyword evidence="2 5" id="KW-0812">Transmembrane</keyword>
<name>A0A2S0KNH8_9FIRM</name>
<dbReference type="InterPro" id="IPR013525">
    <property type="entry name" value="ABC2_TM"/>
</dbReference>
<reference evidence="8" key="1">
    <citation type="submission" date="2018-02" db="EMBL/GenBank/DDBJ databases">
        <authorList>
            <person name="Holder M.E."/>
            <person name="Ajami N.J."/>
            <person name="Petrosino J.F."/>
        </authorList>
    </citation>
    <scope>NUCLEOTIDE SEQUENCE [LARGE SCALE GENOMIC DNA]</scope>
    <source>
        <strain evidence="8">CCUG 47711</strain>
    </source>
</reference>
<keyword evidence="3 5" id="KW-1133">Transmembrane helix</keyword>
<dbReference type="AlphaFoldDB" id="A0A2S0KNH8"/>
<keyword evidence="4 5" id="KW-0472">Membrane</keyword>
<evidence type="ECO:0000256" key="1">
    <source>
        <dbReference type="ARBA" id="ARBA00004141"/>
    </source>
</evidence>
<feature type="transmembrane region" description="Helical" evidence="5">
    <location>
        <begin position="136"/>
        <end position="160"/>
    </location>
</feature>
<feature type="transmembrane region" description="Helical" evidence="5">
    <location>
        <begin position="172"/>
        <end position="193"/>
    </location>
</feature>